<protein>
    <recommendedName>
        <fullName evidence="4">Protein SCM3</fullName>
    </recommendedName>
</protein>
<dbReference type="VEuPathDB" id="FungiDB:SCODWIG_01019"/>
<feature type="compositionally biased region" description="Acidic residues" evidence="1">
    <location>
        <begin position="250"/>
        <end position="260"/>
    </location>
</feature>
<dbReference type="AlphaFoldDB" id="A0A376B3I7"/>
<organism evidence="2 3">
    <name type="scientific">Saccharomycodes ludwigii</name>
    <dbReference type="NCBI Taxonomy" id="36035"/>
    <lineage>
        <taxon>Eukaryota</taxon>
        <taxon>Fungi</taxon>
        <taxon>Dikarya</taxon>
        <taxon>Ascomycota</taxon>
        <taxon>Saccharomycotina</taxon>
        <taxon>Saccharomycetes</taxon>
        <taxon>Saccharomycodales</taxon>
        <taxon>Saccharomycodaceae</taxon>
        <taxon>Saccharomycodes</taxon>
    </lineage>
</organism>
<dbReference type="EMBL" id="UFAJ01000114">
    <property type="protein sequence ID" value="SSD59258.1"/>
    <property type="molecule type" value="Genomic_DNA"/>
</dbReference>
<sequence>MNNGITKSTKKKKKFSLKKLNCVLKNLLDTEYDNDDVKNTATTNENIQQDRNQDNQGNLASNKDYNPLIKNNKNNTNDSIRKLKPDTSTEKLTTNSIIRKKPKLLNIQQQRPINSLAFGDDDSRTMEEKVTEFVKNGHTYIYSKENTIIPKLTDDEVIQKHKNADENMKKAWLDIISKYENVADQGDVIDLHTGEIIEDNGHLRSLKSNKSRVGDKYVSSILNGITISHEKWNNQGDKRSLSGHTNIDLGTEDEDDEDYIETSVNTEDYVWTSEDDTTYKSSDKDVWEG</sequence>
<reference evidence="3" key="1">
    <citation type="submission" date="2018-06" db="EMBL/GenBank/DDBJ databases">
        <authorList>
            <person name="Guldener U."/>
        </authorList>
    </citation>
    <scope>NUCLEOTIDE SEQUENCE [LARGE SCALE GENOMIC DNA]</scope>
    <source>
        <strain evidence="3">UTAD17</strain>
    </source>
</reference>
<dbReference type="GO" id="GO:0005634">
    <property type="term" value="C:nucleus"/>
    <property type="evidence" value="ECO:0007669"/>
    <property type="project" value="InterPro"/>
</dbReference>
<dbReference type="GO" id="GO:0042393">
    <property type="term" value="F:histone binding"/>
    <property type="evidence" value="ECO:0007669"/>
    <property type="project" value="InterPro"/>
</dbReference>
<name>A0A376B3I7_9ASCO</name>
<dbReference type="Proteomes" id="UP000262825">
    <property type="component" value="Unassembled WGS sequence"/>
</dbReference>
<proteinExistence type="predicted"/>
<feature type="compositionally biased region" description="Polar residues" evidence="1">
    <location>
        <begin position="42"/>
        <end position="64"/>
    </location>
</feature>
<evidence type="ECO:0000313" key="2">
    <source>
        <dbReference type="EMBL" id="SSD59258.1"/>
    </source>
</evidence>
<dbReference type="Gene3D" id="6.10.250.2010">
    <property type="match status" value="1"/>
</dbReference>
<evidence type="ECO:0000313" key="3">
    <source>
        <dbReference type="Proteomes" id="UP000262825"/>
    </source>
</evidence>
<evidence type="ECO:0008006" key="4">
    <source>
        <dbReference type="Google" id="ProtNLM"/>
    </source>
</evidence>
<dbReference type="Pfam" id="PF10384">
    <property type="entry name" value="Scm3"/>
    <property type="match status" value="1"/>
</dbReference>
<feature type="region of interest" description="Disordered" evidence="1">
    <location>
        <begin position="42"/>
        <end position="83"/>
    </location>
</feature>
<gene>
    <name evidence="2" type="ORF">SCODWIG_01019</name>
</gene>
<keyword evidence="3" id="KW-1185">Reference proteome</keyword>
<evidence type="ECO:0000256" key="1">
    <source>
        <dbReference type="SAM" id="MobiDB-lite"/>
    </source>
</evidence>
<feature type="region of interest" description="Disordered" evidence="1">
    <location>
        <begin position="234"/>
        <end position="267"/>
    </location>
</feature>
<dbReference type="InterPro" id="IPR018465">
    <property type="entry name" value="Scm3/HJURP"/>
</dbReference>
<accession>A0A376B3I7</accession>